<dbReference type="Proteomes" id="UP000636800">
    <property type="component" value="Unassembled WGS sequence"/>
</dbReference>
<feature type="region of interest" description="Disordered" evidence="1">
    <location>
        <begin position="164"/>
        <end position="199"/>
    </location>
</feature>
<name>A0A835QC59_VANPL</name>
<dbReference type="OrthoDB" id="202840at2759"/>
<evidence type="ECO:0000313" key="2">
    <source>
        <dbReference type="EMBL" id="KAG0470435.1"/>
    </source>
</evidence>
<keyword evidence="3" id="KW-1185">Reference proteome</keyword>
<gene>
    <name evidence="2" type="ORF">HPP92_017135</name>
</gene>
<proteinExistence type="predicted"/>
<reference evidence="2 3" key="1">
    <citation type="journal article" date="2020" name="Nat. Food">
        <title>A phased Vanilla planifolia genome enables genetic improvement of flavour and production.</title>
        <authorList>
            <person name="Hasing T."/>
            <person name="Tang H."/>
            <person name="Brym M."/>
            <person name="Khazi F."/>
            <person name="Huang T."/>
            <person name="Chambers A.H."/>
        </authorList>
    </citation>
    <scope>NUCLEOTIDE SEQUENCE [LARGE SCALE GENOMIC DNA]</scope>
    <source>
        <tissue evidence="2">Leaf</tissue>
    </source>
</reference>
<dbReference type="AlphaFoldDB" id="A0A835QC59"/>
<feature type="compositionally biased region" description="Basic and acidic residues" evidence="1">
    <location>
        <begin position="164"/>
        <end position="179"/>
    </location>
</feature>
<comment type="caution">
    <text evidence="2">The sequence shown here is derived from an EMBL/GenBank/DDBJ whole genome shotgun (WGS) entry which is preliminary data.</text>
</comment>
<sequence>MKRFSLCLSVSLCSRIDSVLIWLGGGVHRGCGCNKSTINQPYLLPRFFYQAFFFLCSSKSYISWLEALHLTLVLLCLIGHEEAMGSCSLGCLPSSAFDLKASELLLRERSKVFQVQNREKPPEEKVTMDRYQKHRLQRIQGMQVQEAVCRLRFSRRASRREKLELFGRPGKEGRSHRSEPIAQPVTVKNNATEEGKKIG</sequence>
<evidence type="ECO:0000256" key="1">
    <source>
        <dbReference type="SAM" id="MobiDB-lite"/>
    </source>
</evidence>
<dbReference type="EMBL" id="JADCNL010000008">
    <property type="protein sequence ID" value="KAG0470435.1"/>
    <property type="molecule type" value="Genomic_DNA"/>
</dbReference>
<organism evidence="2 3">
    <name type="scientific">Vanilla planifolia</name>
    <name type="common">Vanilla</name>
    <dbReference type="NCBI Taxonomy" id="51239"/>
    <lineage>
        <taxon>Eukaryota</taxon>
        <taxon>Viridiplantae</taxon>
        <taxon>Streptophyta</taxon>
        <taxon>Embryophyta</taxon>
        <taxon>Tracheophyta</taxon>
        <taxon>Spermatophyta</taxon>
        <taxon>Magnoliopsida</taxon>
        <taxon>Liliopsida</taxon>
        <taxon>Asparagales</taxon>
        <taxon>Orchidaceae</taxon>
        <taxon>Vanilloideae</taxon>
        <taxon>Vanilleae</taxon>
        <taxon>Vanilla</taxon>
    </lineage>
</organism>
<evidence type="ECO:0000313" key="3">
    <source>
        <dbReference type="Proteomes" id="UP000636800"/>
    </source>
</evidence>
<accession>A0A835QC59</accession>
<protein>
    <submittedName>
        <fullName evidence="2">Uncharacterized protein</fullName>
    </submittedName>
</protein>